<feature type="region of interest" description="Disordered" evidence="12">
    <location>
        <begin position="680"/>
        <end position="786"/>
    </location>
</feature>
<evidence type="ECO:0000256" key="1">
    <source>
        <dbReference type="ARBA" id="ARBA00004496"/>
    </source>
</evidence>
<proteinExistence type="predicted"/>
<name>A0A0P4W5H8_SCYOL</name>
<evidence type="ECO:0000313" key="14">
    <source>
        <dbReference type="EMBL" id="JAI61907.1"/>
    </source>
</evidence>
<evidence type="ECO:0000256" key="2">
    <source>
        <dbReference type="ARBA" id="ARBA00022448"/>
    </source>
</evidence>
<dbReference type="InterPro" id="IPR023393">
    <property type="entry name" value="START-like_dom_sf"/>
</dbReference>
<evidence type="ECO:0000256" key="7">
    <source>
        <dbReference type="ARBA" id="ARBA00023121"/>
    </source>
</evidence>
<keyword evidence="3" id="KW-0963">Cytoplasm</keyword>
<dbReference type="FunFam" id="3.30.530.20:FF:000017">
    <property type="entry name" value="Phosphatidylcholine transfer protein, putative"/>
    <property type="match status" value="1"/>
</dbReference>
<dbReference type="PANTHER" id="PTHR19308">
    <property type="entry name" value="PHOSPHATIDYLCHOLINE TRANSFER PROTEIN"/>
    <property type="match status" value="1"/>
</dbReference>
<feature type="compositionally biased region" description="Basic and acidic residues" evidence="12">
    <location>
        <begin position="765"/>
        <end position="775"/>
    </location>
</feature>
<dbReference type="AlphaFoldDB" id="A0A0P4W5H8"/>
<dbReference type="GO" id="GO:0008289">
    <property type="term" value="F:lipid binding"/>
    <property type="evidence" value="ECO:0007669"/>
    <property type="project" value="UniProtKB-KW"/>
</dbReference>
<dbReference type="Pfam" id="PF01852">
    <property type="entry name" value="START"/>
    <property type="match status" value="1"/>
</dbReference>
<sequence>MLGRGHLWRGQRVCWSGMRGLGRYPTGVRTGPVRHKHWPSDSPWRPTLPRQPLKKGLSGLRQWSLMVLLLGREARGEVLEQAREIARYLLCTVARQSEVHTSQKLRRTLQLYSAYSRLWGEEAARSMLAGLRRTLASKGRHLLLSAVCFSNFNWEQEKISDERLRESAKHLESVSDLCRATVECDACGKRQVIDQKMLDVDYCMCDGSLGYTSDSREYESWHPFIEREHHIVWRQKHPKHSHLFAYKVYGSYDDVSLSSFMETQLNSNYRTEWDDTALQLKVLSSHEESNSDLVYWLVKFPHFFANRDYVFKRRFIVNNEKKEVVIMSEAVCPEVMPEEKGIHRVNEYWSTMVIRALGDMDQPGIEYTLTYFDNPGTSLPQSITNFIAVTGFPNFLKKLHMAALQLQSFHEKGEDVYVSLPPMLRFPEHWRKELKELPEPEVLSREELGVIPKPSEAVAVEDDSLKALTEEDVPGESQEKISEVVSLPVTSVVVEDTSTEAETLDEKICMQEELSITSAPHEIDVHIKDSSVSDEKTISSLSPDAPKKITSDKSLHVDIGGRKVSIDLLEAMEVVAPDLEKKSLLLKKIEELNERLLKGNGGQNVLLQKLQKLRHKLKSFHQEASMRREQSMKQMEQLSNRDHYHHMNIDDKTLTQLEMLFEAMRYVLQADKDMRTGKTLLERSPAVHHKAEIEEDSPKGSQPADLPGLSSSHAGEGADDQPPERDEPVNTAKSKTTKKMKKKKRTHKKSPPPEDPPPPDSSGGEWHEGETRDNADGMNSGAGNFANELGNIGKSVHNVNCEEEEESRSWFSGVSVPYISAWWEAGPKQENGSSTHQPDVIKPEHNAASDLDAQTNTLLSQIFYMFTLRWIFYSENDEAASLREQKNVKSVRSQEGSESGEENERSSEAHWYWYPVNGAYRVYAWVFSASRVSA</sequence>
<keyword evidence="5" id="KW-0007">Acetylation</keyword>
<keyword evidence="4" id="KW-0597">Phosphoprotein</keyword>
<organism evidence="14">
    <name type="scientific">Scylla olivacea</name>
    <name type="common">Orange mud crab</name>
    <name type="synonym">Cancer olivacea</name>
    <dbReference type="NCBI Taxonomy" id="85551"/>
    <lineage>
        <taxon>Eukaryota</taxon>
        <taxon>Metazoa</taxon>
        <taxon>Ecdysozoa</taxon>
        <taxon>Arthropoda</taxon>
        <taxon>Crustacea</taxon>
        <taxon>Multicrustacea</taxon>
        <taxon>Malacostraca</taxon>
        <taxon>Eumalacostraca</taxon>
        <taxon>Eucarida</taxon>
        <taxon>Decapoda</taxon>
        <taxon>Pleocyemata</taxon>
        <taxon>Brachyura</taxon>
        <taxon>Eubrachyura</taxon>
        <taxon>Portunoidea</taxon>
        <taxon>Portunidae</taxon>
        <taxon>Portuninae</taxon>
        <taxon>Scylla</taxon>
    </lineage>
</organism>
<comment type="subunit">
    <text evidence="8">Interacts with ACOT13/THEM2.</text>
</comment>
<dbReference type="PROSITE" id="PS50848">
    <property type="entry name" value="START"/>
    <property type="match status" value="1"/>
</dbReference>
<evidence type="ECO:0000256" key="10">
    <source>
        <dbReference type="ARBA" id="ARBA00077188"/>
    </source>
</evidence>
<protein>
    <recommendedName>
        <fullName evidence="9">Phosphatidylcholine transfer protein</fullName>
    </recommendedName>
    <alternativeName>
        <fullName evidence="11">START domain-containing protein 2</fullName>
    </alternativeName>
    <alternativeName>
        <fullName evidence="10">StAR-related lipid transfer protein 2</fullName>
    </alternativeName>
</protein>
<evidence type="ECO:0000256" key="12">
    <source>
        <dbReference type="SAM" id="MobiDB-lite"/>
    </source>
</evidence>
<comment type="subcellular location">
    <subcellularLocation>
        <location evidence="1">Cytoplasm</location>
    </subcellularLocation>
</comment>
<keyword evidence="6" id="KW-0445">Lipid transport</keyword>
<evidence type="ECO:0000256" key="4">
    <source>
        <dbReference type="ARBA" id="ARBA00022553"/>
    </source>
</evidence>
<feature type="compositionally biased region" description="Basic residues" evidence="12">
    <location>
        <begin position="735"/>
        <end position="750"/>
    </location>
</feature>
<evidence type="ECO:0000256" key="3">
    <source>
        <dbReference type="ARBA" id="ARBA00022490"/>
    </source>
</evidence>
<evidence type="ECO:0000256" key="9">
    <source>
        <dbReference type="ARBA" id="ARBA00069061"/>
    </source>
</evidence>
<keyword evidence="7" id="KW-0446">Lipid-binding</keyword>
<dbReference type="SMART" id="SM00234">
    <property type="entry name" value="START"/>
    <property type="match status" value="1"/>
</dbReference>
<evidence type="ECO:0000256" key="8">
    <source>
        <dbReference type="ARBA" id="ARBA00063535"/>
    </source>
</evidence>
<dbReference type="GO" id="GO:0005829">
    <property type="term" value="C:cytosol"/>
    <property type="evidence" value="ECO:0007669"/>
    <property type="project" value="UniProtKB-ARBA"/>
</dbReference>
<dbReference type="Gene3D" id="3.30.530.20">
    <property type="match status" value="1"/>
</dbReference>
<dbReference type="SUPFAM" id="SSF55961">
    <property type="entry name" value="Bet v1-like"/>
    <property type="match status" value="1"/>
</dbReference>
<dbReference type="InterPro" id="IPR051213">
    <property type="entry name" value="START_lipid_transfer"/>
</dbReference>
<evidence type="ECO:0000256" key="11">
    <source>
        <dbReference type="ARBA" id="ARBA00079049"/>
    </source>
</evidence>
<dbReference type="InterPro" id="IPR002913">
    <property type="entry name" value="START_lipid-bd_dom"/>
</dbReference>
<dbReference type="GO" id="GO:0006869">
    <property type="term" value="P:lipid transport"/>
    <property type="evidence" value="ECO:0007669"/>
    <property type="project" value="UniProtKB-KW"/>
</dbReference>
<reference evidence="14" key="1">
    <citation type="submission" date="2015-09" db="EMBL/GenBank/DDBJ databases">
        <title>Scylla olivacea transcriptome.</title>
        <authorList>
            <person name="Ikhwanuddin M."/>
        </authorList>
    </citation>
    <scope>NUCLEOTIDE SEQUENCE</scope>
</reference>
<dbReference type="EMBL" id="GDRN01082109">
    <property type="protein sequence ID" value="JAI61907.1"/>
    <property type="molecule type" value="Transcribed_RNA"/>
</dbReference>
<feature type="domain" description="START" evidence="13">
    <location>
        <begin position="217"/>
        <end position="408"/>
    </location>
</feature>
<keyword evidence="2" id="KW-0813">Transport</keyword>
<dbReference type="PANTHER" id="PTHR19308:SF8">
    <property type="entry name" value="STAR-RELATED LIPID TRANSFER PROTEIN 7, MITOCHONDRIAL"/>
    <property type="match status" value="1"/>
</dbReference>
<evidence type="ECO:0000259" key="13">
    <source>
        <dbReference type="PROSITE" id="PS50848"/>
    </source>
</evidence>
<feature type="compositionally biased region" description="Basic and acidic residues" evidence="12">
    <location>
        <begin position="689"/>
        <end position="698"/>
    </location>
</feature>
<evidence type="ECO:0000256" key="6">
    <source>
        <dbReference type="ARBA" id="ARBA00023055"/>
    </source>
</evidence>
<feature type="region of interest" description="Disordered" evidence="12">
    <location>
        <begin position="884"/>
        <end position="904"/>
    </location>
</feature>
<evidence type="ECO:0000256" key="5">
    <source>
        <dbReference type="ARBA" id="ARBA00022990"/>
    </source>
</evidence>
<accession>A0A0P4W5H8</accession>